<accession>A0ABD2PNZ9</accession>
<dbReference type="Proteomes" id="UP001626550">
    <property type="component" value="Unassembled WGS sequence"/>
</dbReference>
<reference evidence="1 2" key="1">
    <citation type="submission" date="2024-11" db="EMBL/GenBank/DDBJ databases">
        <title>Adaptive evolution of stress response genes in parasites aligns with host niche diversity.</title>
        <authorList>
            <person name="Hahn C."/>
            <person name="Resl P."/>
        </authorList>
    </citation>
    <scope>NUCLEOTIDE SEQUENCE [LARGE SCALE GENOMIC DNA]</scope>
    <source>
        <strain evidence="1">EGGRZ-B1_66</strain>
        <tissue evidence="1">Body</tissue>
    </source>
</reference>
<protein>
    <submittedName>
        <fullName evidence="1">Uncharacterized protein</fullName>
    </submittedName>
</protein>
<comment type="caution">
    <text evidence="1">The sequence shown here is derived from an EMBL/GenBank/DDBJ whole genome shotgun (WGS) entry which is preliminary data.</text>
</comment>
<keyword evidence="2" id="KW-1185">Reference proteome</keyword>
<proteinExistence type="predicted"/>
<dbReference type="AlphaFoldDB" id="A0ABD2PNZ9"/>
<evidence type="ECO:0000313" key="1">
    <source>
        <dbReference type="EMBL" id="KAL3308617.1"/>
    </source>
</evidence>
<name>A0ABD2PNZ9_9PLAT</name>
<dbReference type="EMBL" id="JBJKFK010004960">
    <property type="protein sequence ID" value="KAL3308617.1"/>
    <property type="molecule type" value="Genomic_DNA"/>
</dbReference>
<gene>
    <name evidence="1" type="ORF">Ciccas_012849</name>
</gene>
<sequence length="472" mass="53862">MNSKQEMYHLQIDRTIGMRMFQGDRSSIEYKHRVLERHEFTELRRAADNLPMEDGKPSESEPVFLKQTTMIRDCVVRPSGRSFASHSTLSAIFAALTMAPATRHAFAHMPTCLVRSLRRRKDIELLKRVMNPRVVGVVGSVILHCAPHCCILLEASLEKVTDKREPFTYCFNQLISQHLLKDKKRQSQLPICCAGGENDAFDPRWLDVTGRSEEIDFNSPRSSILNALLSTGQYYVKTRLRPLFVLTNELPVQIKCIVVNPLPSSKPIPYHSRSTFTSRLHSALNHRNSPEIAERQHEAQIEPGADWVYLDCLGSVERRKFDLLMEFEQQSYEEVQNISLKGRLVLDSLLRGATDLVDVLGSGRSQFHTLTAPWLSLGYREKRVGFIDFAENVKVTSQVEVSKDSSILCCLSKREQKRVELPGEACVKFSMSAKDKTCSSFTLDLKLLIDYCLYNRSSELLEAKVWFHFSSI</sequence>
<evidence type="ECO:0000313" key="2">
    <source>
        <dbReference type="Proteomes" id="UP001626550"/>
    </source>
</evidence>
<organism evidence="1 2">
    <name type="scientific">Cichlidogyrus casuarinus</name>
    <dbReference type="NCBI Taxonomy" id="1844966"/>
    <lineage>
        <taxon>Eukaryota</taxon>
        <taxon>Metazoa</taxon>
        <taxon>Spiralia</taxon>
        <taxon>Lophotrochozoa</taxon>
        <taxon>Platyhelminthes</taxon>
        <taxon>Monogenea</taxon>
        <taxon>Monopisthocotylea</taxon>
        <taxon>Dactylogyridea</taxon>
        <taxon>Ancyrocephalidae</taxon>
        <taxon>Cichlidogyrus</taxon>
    </lineage>
</organism>